<reference evidence="10 11" key="1">
    <citation type="submission" date="2019-03" db="EMBL/GenBank/DDBJ databases">
        <authorList>
            <person name="Sebastian G."/>
            <person name="Baumann P."/>
            <person name="Ruckert C."/>
            <person name="Kalinowski J."/>
            <person name="Nebel B."/>
            <person name="Takors R."/>
            <person name="Blombach B."/>
        </authorList>
    </citation>
    <scope>NUCLEOTIDE SEQUENCE [LARGE SCALE GENOMIC DNA]</scope>
    <source>
        <strain evidence="10 11">DSM 1084</strain>
    </source>
</reference>
<gene>
    <name evidence="9 10" type="primary">coq7</name>
    <name evidence="10" type="ORF">HPF_20020</name>
</gene>
<comment type="catalytic activity">
    <reaction evidence="9">
        <text>a 5-methoxy-2-methyl-3-(all-trans-polyprenyl)benzene-1,4-diol + AH2 + O2 = a 3-demethylubiquinol + A + H2O</text>
        <dbReference type="Rhea" id="RHEA:50908"/>
        <dbReference type="Rhea" id="RHEA-COMP:10859"/>
        <dbReference type="Rhea" id="RHEA-COMP:10914"/>
        <dbReference type="ChEBI" id="CHEBI:13193"/>
        <dbReference type="ChEBI" id="CHEBI:15377"/>
        <dbReference type="ChEBI" id="CHEBI:15379"/>
        <dbReference type="ChEBI" id="CHEBI:17499"/>
        <dbReference type="ChEBI" id="CHEBI:84167"/>
        <dbReference type="ChEBI" id="CHEBI:84422"/>
        <dbReference type="EC" id="1.14.99.60"/>
    </reaction>
</comment>
<dbReference type="SUPFAM" id="SSF47240">
    <property type="entry name" value="Ferritin-like"/>
    <property type="match status" value="1"/>
</dbReference>
<feature type="binding site" evidence="9">
    <location>
        <position position="183"/>
    </location>
    <ligand>
        <name>Fe cation</name>
        <dbReference type="ChEBI" id="CHEBI:24875"/>
        <label>2</label>
    </ligand>
</feature>
<evidence type="ECO:0000256" key="1">
    <source>
        <dbReference type="ARBA" id="ARBA00004749"/>
    </source>
</evidence>
<comment type="pathway">
    <text evidence="1 9">Cofactor biosynthesis; ubiquinone biosynthesis.</text>
</comment>
<dbReference type="GO" id="GO:0046872">
    <property type="term" value="F:metal ion binding"/>
    <property type="evidence" value="ECO:0007669"/>
    <property type="project" value="UniProtKB-KW"/>
</dbReference>
<evidence type="ECO:0000256" key="4">
    <source>
        <dbReference type="ARBA" id="ARBA00022723"/>
    </source>
</evidence>
<dbReference type="Gene3D" id="1.20.1260.10">
    <property type="match status" value="1"/>
</dbReference>
<dbReference type="GO" id="GO:0008682">
    <property type="term" value="F:3-demethoxyubiquinol 3-hydroxylase activity"/>
    <property type="evidence" value="ECO:0007669"/>
    <property type="project" value="UniProtKB-EC"/>
</dbReference>
<dbReference type="UniPathway" id="UPA00232"/>
<dbReference type="PANTHER" id="PTHR11237:SF4">
    <property type="entry name" value="5-DEMETHOXYUBIQUINONE HYDROXYLASE, MITOCHONDRIAL"/>
    <property type="match status" value="1"/>
</dbReference>
<evidence type="ECO:0000313" key="10">
    <source>
        <dbReference type="EMBL" id="QBM29990.1"/>
    </source>
</evidence>
<keyword evidence="8 9" id="KW-0472">Membrane</keyword>
<feature type="binding site" evidence="9">
    <location>
        <position position="99"/>
    </location>
    <ligand>
        <name>Fe cation</name>
        <dbReference type="ChEBI" id="CHEBI:24875"/>
        <label>1</label>
    </ligand>
</feature>
<feature type="binding site" evidence="9">
    <location>
        <position position="180"/>
    </location>
    <ligand>
        <name>Fe cation</name>
        <dbReference type="ChEBI" id="CHEBI:24875"/>
        <label>2</label>
    </ligand>
</feature>
<keyword evidence="11" id="KW-1185">Reference proteome</keyword>
<dbReference type="Proteomes" id="UP000293912">
    <property type="component" value="Chromosome"/>
</dbReference>
<comment type="function">
    <text evidence="9">Catalyzes the hydroxylation of 2-nonaprenyl-3-methyl-6-methoxy-1,4-benzoquinol during ubiquinone biosynthesis.</text>
</comment>
<dbReference type="AlphaFoldDB" id="A0A4P6X1M1"/>
<name>A0A4P6X1M1_HYDPS</name>
<evidence type="ECO:0000256" key="9">
    <source>
        <dbReference type="HAMAP-Rule" id="MF_01658"/>
    </source>
</evidence>
<feature type="binding site" evidence="9">
    <location>
        <position position="96"/>
    </location>
    <ligand>
        <name>Fe cation</name>
        <dbReference type="ChEBI" id="CHEBI:24875"/>
        <label>2</label>
    </ligand>
</feature>
<evidence type="ECO:0000256" key="6">
    <source>
        <dbReference type="ARBA" id="ARBA00023004"/>
    </source>
</evidence>
<keyword evidence="5 9" id="KW-0560">Oxidoreductase</keyword>
<dbReference type="HAMAP" id="MF_01658">
    <property type="entry name" value="COQ7"/>
    <property type="match status" value="1"/>
</dbReference>
<protein>
    <recommendedName>
        <fullName evidence="9">3-demethoxyubiquinol 3-hydroxylase</fullName>
        <shortName evidence="9">DMQ hydroxylase</shortName>
        <ecNumber evidence="9">1.14.99.60</ecNumber>
    </recommendedName>
    <alternativeName>
        <fullName evidence="9">2-nonaprenyl-3-methyl-6-methoxy-1,4-benzoquinol hydroxylase</fullName>
    </alternativeName>
</protein>
<dbReference type="InterPro" id="IPR009078">
    <property type="entry name" value="Ferritin-like_SF"/>
</dbReference>
<sequence>MTAKSMDSLLVAADTALRTLFARPRATRPCNTVAESPNTHLSAEDKATSGALMRVNHVGEVCAQALYTAQAMAARSSTHPQRERLAQQLEAAGREETDHLAWTRDRLDELGAHPSILNPLWYAGAFGIGLLAGRMGAGVSLGFVVETERQVEDHLASHMDRLPISDHASRAIVAQMQADEARHAREAQHAGAVELPLPVKLLMKTAAKVMTTVAHRF</sequence>
<feature type="binding site" evidence="9">
    <location>
        <position position="148"/>
    </location>
    <ligand>
        <name>Fe cation</name>
        <dbReference type="ChEBI" id="CHEBI:24875"/>
        <label>2</label>
    </ligand>
</feature>
<keyword evidence="3 9" id="KW-0831">Ubiquinone biosynthesis</keyword>
<keyword evidence="4 9" id="KW-0479">Metal-binding</keyword>
<comment type="cofactor">
    <cofactor evidence="9">
        <name>Fe cation</name>
        <dbReference type="ChEBI" id="CHEBI:24875"/>
    </cofactor>
    <text evidence="9">Binds 2 iron ions per subunit.</text>
</comment>
<evidence type="ECO:0000313" key="11">
    <source>
        <dbReference type="Proteomes" id="UP000293912"/>
    </source>
</evidence>
<evidence type="ECO:0000256" key="2">
    <source>
        <dbReference type="ARBA" id="ARBA00022475"/>
    </source>
</evidence>
<dbReference type="GO" id="GO:0006744">
    <property type="term" value="P:ubiquinone biosynthetic process"/>
    <property type="evidence" value="ECO:0007669"/>
    <property type="project" value="UniProtKB-UniRule"/>
</dbReference>
<dbReference type="NCBIfam" id="NF033656">
    <property type="entry name" value="DMQ_monoox_COQ7"/>
    <property type="match status" value="1"/>
</dbReference>
<dbReference type="EMBL" id="CP037867">
    <property type="protein sequence ID" value="QBM29990.1"/>
    <property type="molecule type" value="Genomic_DNA"/>
</dbReference>
<accession>A0A4P6X1M1</accession>
<feature type="binding site" evidence="9">
    <location>
        <position position="96"/>
    </location>
    <ligand>
        <name>Fe cation</name>
        <dbReference type="ChEBI" id="CHEBI:24875"/>
        <label>1</label>
    </ligand>
</feature>
<keyword evidence="6 9" id="KW-0408">Iron</keyword>
<dbReference type="CDD" id="cd01042">
    <property type="entry name" value="DMQH"/>
    <property type="match status" value="1"/>
</dbReference>
<dbReference type="InterPro" id="IPR047809">
    <property type="entry name" value="COQ7_proteobact"/>
</dbReference>
<evidence type="ECO:0000256" key="7">
    <source>
        <dbReference type="ARBA" id="ARBA00023033"/>
    </source>
</evidence>
<dbReference type="KEGG" id="hpse:HPF_20020"/>
<organism evidence="10 11">
    <name type="scientific">Hydrogenophaga pseudoflava</name>
    <name type="common">Pseudomonas carboxydoflava</name>
    <dbReference type="NCBI Taxonomy" id="47421"/>
    <lineage>
        <taxon>Bacteria</taxon>
        <taxon>Pseudomonadati</taxon>
        <taxon>Pseudomonadota</taxon>
        <taxon>Betaproteobacteria</taxon>
        <taxon>Burkholderiales</taxon>
        <taxon>Comamonadaceae</taxon>
        <taxon>Hydrogenophaga</taxon>
    </lineage>
</organism>
<dbReference type="RefSeq" id="WP_133157640.1">
    <property type="nucleotide sequence ID" value="NZ_CP037867.1"/>
</dbReference>
<keyword evidence="2 9" id="KW-1003">Cell membrane</keyword>
<comment type="similarity">
    <text evidence="9">Belongs to the COQ7 family.</text>
</comment>
<keyword evidence="7 9" id="KW-0503">Monooxygenase</keyword>
<dbReference type="EC" id="1.14.99.60" evidence="9"/>
<evidence type="ECO:0000256" key="8">
    <source>
        <dbReference type="ARBA" id="ARBA00023136"/>
    </source>
</evidence>
<dbReference type="InterPro" id="IPR012347">
    <property type="entry name" value="Ferritin-like"/>
</dbReference>
<feature type="binding site" evidence="9">
    <location>
        <position position="180"/>
    </location>
    <ligand>
        <name>Fe cation</name>
        <dbReference type="ChEBI" id="CHEBI:24875"/>
        <label>1</label>
    </ligand>
</feature>
<evidence type="ECO:0000256" key="3">
    <source>
        <dbReference type="ARBA" id="ARBA00022688"/>
    </source>
</evidence>
<evidence type="ECO:0000256" key="5">
    <source>
        <dbReference type="ARBA" id="ARBA00023002"/>
    </source>
</evidence>
<feature type="binding site" evidence="9">
    <location>
        <position position="60"/>
    </location>
    <ligand>
        <name>Fe cation</name>
        <dbReference type="ChEBI" id="CHEBI:24875"/>
        <label>1</label>
    </ligand>
</feature>
<proteinExistence type="inferred from homology"/>
<dbReference type="PANTHER" id="PTHR11237">
    <property type="entry name" value="COENZYME Q10 BIOSYNTHESIS PROTEIN 7"/>
    <property type="match status" value="1"/>
</dbReference>
<dbReference type="GO" id="GO:0005886">
    <property type="term" value="C:plasma membrane"/>
    <property type="evidence" value="ECO:0007669"/>
    <property type="project" value="UniProtKB-SubCell"/>
</dbReference>
<comment type="subcellular location">
    <subcellularLocation>
        <location evidence="9">Cell membrane</location>
        <topology evidence="9">Peripheral membrane protein</topology>
    </subcellularLocation>
</comment>
<dbReference type="InterPro" id="IPR011566">
    <property type="entry name" value="Ubq_synth_Coq7"/>
</dbReference>
<dbReference type="Pfam" id="PF03232">
    <property type="entry name" value="COQ7"/>
    <property type="match status" value="1"/>
</dbReference>